<feature type="compositionally biased region" description="Basic and acidic residues" evidence="1">
    <location>
        <begin position="14"/>
        <end position="23"/>
    </location>
</feature>
<evidence type="ECO:0000313" key="3">
    <source>
        <dbReference type="Proteomes" id="UP000681075"/>
    </source>
</evidence>
<feature type="compositionally biased region" description="Pro residues" evidence="1">
    <location>
        <begin position="1"/>
        <end position="11"/>
    </location>
</feature>
<gene>
    <name evidence="2" type="ORF">TMPK1_08450</name>
</gene>
<dbReference type="Pfam" id="PF12244">
    <property type="entry name" value="DUF3606"/>
    <property type="match status" value="1"/>
</dbReference>
<dbReference type="InterPro" id="IPR022037">
    <property type="entry name" value="DUF3606"/>
</dbReference>
<name>A0A8S8X6A5_9PROT</name>
<feature type="region of interest" description="Disordered" evidence="1">
    <location>
        <begin position="1"/>
        <end position="23"/>
    </location>
</feature>
<organism evidence="2 3">
    <name type="scientific">Roseiterribacter gracilis</name>
    <dbReference type="NCBI Taxonomy" id="2812848"/>
    <lineage>
        <taxon>Bacteria</taxon>
        <taxon>Pseudomonadati</taxon>
        <taxon>Pseudomonadota</taxon>
        <taxon>Alphaproteobacteria</taxon>
        <taxon>Rhodospirillales</taxon>
        <taxon>Roseiterribacteraceae</taxon>
        <taxon>Roseiterribacter</taxon>
    </lineage>
</organism>
<keyword evidence="3" id="KW-1185">Reference proteome</keyword>
<evidence type="ECO:0008006" key="4">
    <source>
        <dbReference type="Google" id="ProtNLM"/>
    </source>
</evidence>
<dbReference type="RefSeq" id="WP_420241652.1">
    <property type="nucleotide sequence ID" value="NZ_BOPV01000001.1"/>
</dbReference>
<dbReference type="AlphaFoldDB" id="A0A8S8X6A5"/>
<protein>
    <recommendedName>
        <fullName evidence="4">DUF3606 domain-containing protein</fullName>
    </recommendedName>
</protein>
<evidence type="ECO:0000313" key="2">
    <source>
        <dbReference type="EMBL" id="GIL38608.1"/>
    </source>
</evidence>
<accession>A0A8S8X6A5</accession>
<proteinExistence type="predicted"/>
<comment type="caution">
    <text evidence="2">The sequence shown here is derived from an EMBL/GenBank/DDBJ whole genome shotgun (WGS) entry which is preliminary data.</text>
</comment>
<sequence>MPPRTAPPPPIKSAAKEPPDKTRVALSHDAEFNWWCTHFGVQRPKLHEAIRAVGPTVPALKKYFGMK</sequence>
<dbReference type="Proteomes" id="UP000681075">
    <property type="component" value="Unassembled WGS sequence"/>
</dbReference>
<dbReference type="EMBL" id="BOPV01000001">
    <property type="protein sequence ID" value="GIL38608.1"/>
    <property type="molecule type" value="Genomic_DNA"/>
</dbReference>
<reference evidence="2" key="1">
    <citation type="submission" date="2021-02" db="EMBL/GenBank/DDBJ databases">
        <title>Genome sequence of Rhodospirillales sp. strain TMPK1 isolated from soil.</title>
        <authorList>
            <person name="Nakai R."/>
            <person name="Kusada H."/>
            <person name="Tamaki H."/>
        </authorList>
    </citation>
    <scope>NUCLEOTIDE SEQUENCE</scope>
    <source>
        <strain evidence="2">TMPK1</strain>
    </source>
</reference>
<evidence type="ECO:0000256" key="1">
    <source>
        <dbReference type="SAM" id="MobiDB-lite"/>
    </source>
</evidence>